<dbReference type="Pfam" id="PF00931">
    <property type="entry name" value="NB-ARC"/>
    <property type="match status" value="1"/>
</dbReference>
<organism evidence="3 4">
    <name type="scientific">Roseofilum reptotaenium AO1-A</name>
    <dbReference type="NCBI Taxonomy" id="1925591"/>
    <lineage>
        <taxon>Bacteria</taxon>
        <taxon>Bacillati</taxon>
        <taxon>Cyanobacteriota</taxon>
        <taxon>Cyanophyceae</taxon>
        <taxon>Desertifilales</taxon>
        <taxon>Desertifilaceae</taxon>
        <taxon>Roseofilum</taxon>
    </lineage>
</organism>
<feature type="domain" description="NB-ARC" evidence="1">
    <location>
        <begin position="148"/>
        <end position="256"/>
    </location>
</feature>
<dbReference type="Pfam" id="PF26355">
    <property type="entry name" value="HTH_VMAP-M9"/>
    <property type="match status" value="1"/>
</dbReference>
<evidence type="ECO:0000313" key="4">
    <source>
        <dbReference type="Proteomes" id="UP000183940"/>
    </source>
</evidence>
<reference evidence="3" key="1">
    <citation type="submission" date="2016-10" db="EMBL/GenBank/DDBJ databases">
        <title>CRISPR-Cas defence system in Roseofilum reptotaenium: evidence of a bacteriophage-cyanobacterium arms race in the coral black band disease.</title>
        <authorList>
            <person name="Buerger P."/>
            <person name="Wood-Charlson E.M."/>
            <person name="Weynberg K.D."/>
            <person name="Willis B."/>
            <person name="Van Oppen M.J."/>
        </authorList>
    </citation>
    <scope>NUCLEOTIDE SEQUENCE [LARGE SCALE GENOMIC DNA]</scope>
    <source>
        <strain evidence="3">AO1-A</strain>
    </source>
</reference>
<name>A0A1L9QKE2_9CYAN</name>
<proteinExistence type="predicted"/>
<protein>
    <submittedName>
        <fullName evidence="3">Uncharacterized protein</fullName>
    </submittedName>
</protein>
<dbReference type="InterPro" id="IPR002182">
    <property type="entry name" value="NB-ARC"/>
</dbReference>
<dbReference type="AlphaFoldDB" id="A0A1L9QKE2"/>
<dbReference type="InterPro" id="IPR027417">
    <property type="entry name" value="P-loop_NTPase"/>
</dbReference>
<evidence type="ECO:0000259" key="2">
    <source>
        <dbReference type="Pfam" id="PF26355"/>
    </source>
</evidence>
<dbReference type="EMBL" id="MLAW01000064">
    <property type="protein sequence ID" value="OJJ16506.1"/>
    <property type="molecule type" value="Genomic_DNA"/>
</dbReference>
<accession>A0A1L9QKE2</accession>
<dbReference type="SUPFAM" id="SSF52540">
    <property type="entry name" value="P-loop containing nucleoside triphosphate hydrolases"/>
    <property type="match status" value="1"/>
</dbReference>
<dbReference type="InterPro" id="IPR058651">
    <property type="entry name" value="HTH_VMAP-M9"/>
</dbReference>
<evidence type="ECO:0000259" key="1">
    <source>
        <dbReference type="Pfam" id="PF00931"/>
    </source>
</evidence>
<dbReference type="PRINTS" id="PR00364">
    <property type="entry name" value="DISEASERSIST"/>
</dbReference>
<dbReference type="STRING" id="1925591.BI308_23585"/>
<sequence>MDVTEALQFADRLVFETTGKHLDDSQETVIKGVWNGQTYEEIADDSHRSERHIRDVGYKLWKLLSNTLSADVKKSNFRSTIERLSIQYNQKFCIGTHNYFNFSTPPFPQGDRQNSDDSSIDTHSQVQSIHHDLVFAPEIIHFYNREPELNTIYHWIFERQTRLISVLGQSGIGKTALIKKFIDCNLEKFELITWRSLKYPISLEEQVDGILRLDNKQSQSPLSLDQKLKELFYALSQKKYLIIFDNVENIFAQNTWAGQYQASYQDYQHFFRMMVDLEHQSHLVLISREKCAEMECWDDELYPIKSLQLSGLYDVEFINHLRWANGNHETWLKLIHLYEGNPIYLQSVSRLIHQVFGSDVELFLTEKSLVITQQMQALFQEVFNRLSPVEVSVILALSKLDHPASRDDLMKAMDCSSVDLIYALESLQSRYLIWFKKQVDIQFDLNPVFKAFVKEDQSF</sequence>
<gene>
    <name evidence="3" type="ORF">BI308_23585</name>
</gene>
<comment type="caution">
    <text evidence="3">The sequence shown here is derived from an EMBL/GenBank/DDBJ whole genome shotgun (WGS) entry which is preliminary data.</text>
</comment>
<dbReference type="Gene3D" id="3.40.50.300">
    <property type="entry name" value="P-loop containing nucleotide triphosphate hydrolases"/>
    <property type="match status" value="1"/>
</dbReference>
<dbReference type="Proteomes" id="UP000183940">
    <property type="component" value="Unassembled WGS sequence"/>
</dbReference>
<evidence type="ECO:0000313" key="3">
    <source>
        <dbReference type="EMBL" id="OJJ16506.1"/>
    </source>
</evidence>
<keyword evidence="4" id="KW-1185">Reference proteome</keyword>
<feature type="domain" description="vWA-MoxR associated protein N-terminal HTH" evidence="2">
    <location>
        <begin position="1"/>
        <end position="84"/>
    </location>
</feature>
<dbReference type="GO" id="GO:0043531">
    <property type="term" value="F:ADP binding"/>
    <property type="evidence" value="ECO:0007669"/>
    <property type="project" value="InterPro"/>
</dbReference>